<dbReference type="PANTHER" id="PTHR24067">
    <property type="entry name" value="UBIQUITIN-CONJUGATING ENZYME E2"/>
    <property type="match status" value="1"/>
</dbReference>
<dbReference type="InterPro" id="IPR000608">
    <property type="entry name" value="UBC"/>
</dbReference>
<evidence type="ECO:0000313" key="4">
    <source>
        <dbReference type="Proteomes" id="UP000749293"/>
    </source>
</evidence>
<dbReference type="EMBL" id="JAANYQ010000013">
    <property type="protein sequence ID" value="KAF4121376.1"/>
    <property type="molecule type" value="Genomic_DNA"/>
</dbReference>
<keyword evidence="1" id="KW-0833">Ubl conjugation pathway</keyword>
<dbReference type="Gene3D" id="3.10.110.10">
    <property type="entry name" value="Ubiquitin Conjugating Enzyme"/>
    <property type="match status" value="2"/>
</dbReference>
<dbReference type="SMART" id="SM00212">
    <property type="entry name" value="UBCc"/>
    <property type="match status" value="2"/>
</dbReference>
<reference evidence="3" key="1">
    <citation type="submission" date="2020-03" db="EMBL/GenBank/DDBJ databases">
        <title>Site-based positive gene gene selection in Geosmithia morbida across the United States reveals a broad range of putative effectors and factors for local host and environmental adapation.</title>
        <authorList>
            <person name="Onufrak A."/>
            <person name="Murdoch R.W."/>
            <person name="Gazis R."/>
            <person name="Huff M."/>
            <person name="Staton M."/>
            <person name="Klingeman W."/>
            <person name="Hadziabdic D."/>
        </authorList>
    </citation>
    <scope>NUCLEOTIDE SEQUENCE</scope>
    <source>
        <strain evidence="3">1262</strain>
    </source>
</reference>
<dbReference type="Pfam" id="PF00179">
    <property type="entry name" value="UQ_con"/>
    <property type="match status" value="2"/>
</dbReference>
<feature type="domain" description="UBC core" evidence="2">
    <location>
        <begin position="1"/>
        <end position="149"/>
    </location>
</feature>
<dbReference type="GeneID" id="55968568"/>
<gene>
    <name evidence="3" type="ORF">GMORB2_2338</name>
</gene>
<dbReference type="InterPro" id="IPR016135">
    <property type="entry name" value="UBQ-conjugating_enzyme/RWD"/>
</dbReference>
<proteinExistence type="predicted"/>
<dbReference type="InterPro" id="IPR050113">
    <property type="entry name" value="Ub_conjugating_enzyme"/>
</dbReference>
<protein>
    <submittedName>
        <fullName evidence="3">Ubiquitin-conjugating enzyme E2 Z</fullName>
    </submittedName>
</protein>
<dbReference type="Proteomes" id="UP000749293">
    <property type="component" value="Unassembled WGS sequence"/>
</dbReference>
<dbReference type="CDD" id="cd00195">
    <property type="entry name" value="UBCc_UEV"/>
    <property type="match status" value="1"/>
</dbReference>
<dbReference type="SUPFAM" id="SSF54495">
    <property type="entry name" value="UBC-like"/>
    <property type="match status" value="2"/>
</dbReference>
<name>A0A9P4YTH5_9HYPO</name>
<dbReference type="AlphaFoldDB" id="A0A9P4YTH5"/>
<dbReference type="OrthoDB" id="1926878at2759"/>
<organism evidence="3 4">
    <name type="scientific">Geosmithia morbida</name>
    <dbReference type="NCBI Taxonomy" id="1094350"/>
    <lineage>
        <taxon>Eukaryota</taxon>
        <taxon>Fungi</taxon>
        <taxon>Dikarya</taxon>
        <taxon>Ascomycota</taxon>
        <taxon>Pezizomycotina</taxon>
        <taxon>Sordariomycetes</taxon>
        <taxon>Hypocreomycetidae</taxon>
        <taxon>Hypocreales</taxon>
        <taxon>Bionectriaceae</taxon>
        <taxon>Geosmithia</taxon>
    </lineage>
</organism>
<dbReference type="RefSeq" id="XP_035320028.1">
    <property type="nucleotide sequence ID" value="XM_035464318.1"/>
</dbReference>
<accession>A0A9P4YTH5</accession>
<evidence type="ECO:0000259" key="2">
    <source>
        <dbReference type="PROSITE" id="PS50127"/>
    </source>
</evidence>
<evidence type="ECO:0000256" key="1">
    <source>
        <dbReference type="ARBA" id="ARBA00022786"/>
    </source>
</evidence>
<evidence type="ECO:0000313" key="3">
    <source>
        <dbReference type="EMBL" id="KAF4121376.1"/>
    </source>
</evidence>
<keyword evidence="4" id="KW-1185">Reference proteome</keyword>
<feature type="domain" description="UBC core" evidence="2">
    <location>
        <begin position="276"/>
        <end position="428"/>
    </location>
</feature>
<sequence>MPLVQSIIRITKELGALQKGSDLSLAVACRDIDVRNVRALIIGPHQTPYEFGFFEAPSVISVTTDRGRCRFNPNIYSDGKVCLTWRGEKGEEWSSAQGLESILISIQSLMSSNPYENEPGFESADTVEDRMLQKSYNQKISHETLRISVINRLEGYLGLKPDGTKDTTDGSSGGADADEADEAAAAFEPFKDLCKNRFLWYYDSYLAITQRGKEESETGEQFVRMPFESHGSNSMEGVFDFTSLEKRLVAIKSALDHETRSWELEGATAAASESTVAINLKHQYSQVVSRMRMQTAHDAILENNNPFVWIVTYFGQLGTKLDGGLFRIRITFSPRFPWEQPRVRFETKIFHHLVAKDGTACYTPNPAKREDVWSHIEAIIDILDDEDPAYDPRKIVNLEATELYWNGKESDKNKYYRRLCRSAQDSGE</sequence>
<comment type="caution">
    <text evidence="3">The sequence shown here is derived from an EMBL/GenBank/DDBJ whole genome shotgun (WGS) entry which is preliminary data.</text>
</comment>
<dbReference type="PROSITE" id="PS50127">
    <property type="entry name" value="UBC_2"/>
    <property type="match status" value="2"/>
</dbReference>